<dbReference type="EMBL" id="RXOE01000002">
    <property type="protein sequence ID" value="RTQ35536.1"/>
    <property type="molecule type" value="Genomic_DNA"/>
</dbReference>
<evidence type="ECO:0000259" key="1">
    <source>
        <dbReference type="Pfam" id="PF23872"/>
    </source>
</evidence>
<accession>A0A3S0J7D7</accession>
<dbReference type="InterPro" id="IPR055651">
    <property type="entry name" value="DUF7227"/>
</dbReference>
<evidence type="ECO:0000313" key="3">
    <source>
        <dbReference type="Proteomes" id="UP000267418"/>
    </source>
</evidence>
<gene>
    <name evidence="2" type="ORF">EJP69_14355</name>
</gene>
<dbReference type="Proteomes" id="UP000267418">
    <property type="component" value="Unassembled WGS sequence"/>
</dbReference>
<evidence type="ECO:0000313" key="2">
    <source>
        <dbReference type="EMBL" id="RTQ35536.1"/>
    </source>
</evidence>
<name>A0A3S0J7D7_9BURK</name>
<dbReference type="OrthoDB" id="8846864at2"/>
<sequence>MVTTTSRGGPMLRASSTAFAGPFIYHFTRVSRNAKTGPMAVTTTSANTCLPGCSFRQSGCYAENGLLALHWRAVSAGARGGSFDELLAQIRTLPRRALWRHNQAGDLTPSAPGTIDVHLLSRLAMANRGRRGFTYTHYPPTRANRAAIRQANQLGFAVNLSAETLAQADGYAVLEVAPVVVVLPVGTTKPTRTPSGRPVIVCPSSVGNTDCLSCGICQQRDRSVIVGFPAHGARARHVERILLEGRPS</sequence>
<organism evidence="2 3">
    <name type="scientific">Variovorax gossypii</name>
    <dbReference type="NCBI Taxonomy" id="1679495"/>
    <lineage>
        <taxon>Bacteria</taxon>
        <taxon>Pseudomonadati</taxon>
        <taxon>Pseudomonadota</taxon>
        <taxon>Betaproteobacteria</taxon>
        <taxon>Burkholderiales</taxon>
        <taxon>Comamonadaceae</taxon>
        <taxon>Variovorax</taxon>
    </lineage>
</organism>
<keyword evidence="3" id="KW-1185">Reference proteome</keyword>
<proteinExistence type="predicted"/>
<dbReference type="Pfam" id="PF23872">
    <property type="entry name" value="DUF7227"/>
    <property type="match status" value="1"/>
</dbReference>
<comment type="caution">
    <text evidence="2">The sequence shown here is derived from an EMBL/GenBank/DDBJ whole genome shotgun (WGS) entry which is preliminary data.</text>
</comment>
<protein>
    <recommendedName>
        <fullName evidence="1">DUF7227 domain-containing protein</fullName>
    </recommendedName>
</protein>
<reference evidence="2 3" key="1">
    <citation type="submission" date="2018-12" db="EMBL/GenBank/DDBJ databases">
        <title>The genome of Variovorax gossypii DSM 100435.</title>
        <authorList>
            <person name="Gao J."/>
            <person name="Sun J."/>
        </authorList>
    </citation>
    <scope>NUCLEOTIDE SEQUENCE [LARGE SCALE GENOMIC DNA]</scope>
    <source>
        <strain evidence="2 3">DSM 100435</strain>
    </source>
</reference>
<feature type="domain" description="DUF7227" evidence="1">
    <location>
        <begin position="24"/>
        <end position="242"/>
    </location>
</feature>
<dbReference type="AlphaFoldDB" id="A0A3S0J7D7"/>
<dbReference type="RefSeq" id="WP_126470799.1">
    <property type="nucleotide sequence ID" value="NZ_RXOE01000002.1"/>
</dbReference>